<name>A0ABR4KLH2_9EURO</name>
<feature type="transmembrane region" description="Helical" evidence="2">
    <location>
        <begin position="1449"/>
        <end position="1468"/>
    </location>
</feature>
<reference evidence="3 4" key="1">
    <citation type="submission" date="2024-07" db="EMBL/GenBank/DDBJ databases">
        <title>Section-level genome sequencing and comparative genomics of Aspergillus sections Usti and Cavernicolus.</title>
        <authorList>
            <consortium name="Lawrence Berkeley National Laboratory"/>
            <person name="Nybo J.L."/>
            <person name="Vesth T.C."/>
            <person name="Theobald S."/>
            <person name="Frisvad J.C."/>
            <person name="Larsen T.O."/>
            <person name="Kjaerboelling I."/>
            <person name="Rothschild-Mancinelli K."/>
            <person name="Lyhne E.K."/>
            <person name="Kogle M.E."/>
            <person name="Barry K."/>
            <person name="Clum A."/>
            <person name="Na H."/>
            <person name="Ledsgaard L."/>
            <person name="Lin J."/>
            <person name="Lipzen A."/>
            <person name="Kuo A."/>
            <person name="Riley R."/>
            <person name="Mondo S."/>
            <person name="Labutti K."/>
            <person name="Haridas S."/>
            <person name="Pangalinan J."/>
            <person name="Salamov A.A."/>
            <person name="Simmons B.A."/>
            <person name="Magnuson J.K."/>
            <person name="Chen J."/>
            <person name="Drula E."/>
            <person name="Henrissat B."/>
            <person name="Wiebenga A."/>
            <person name="Lubbers R.J."/>
            <person name="Gomes A.C."/>
            <person name="Makela M.R."/>
            <person name="Stajich J."/>
            <person name="Grigoriev I.V."/>
            <person name="Mortensen U.H."/>
            <person name="De Vries R.P."/>
            <person name="Baker S.E."/>
            <person name="Andersen M.R."/>
        </authorList>
    </citation>
    <scope>NUCLEOTIDE SEQUENCE [LARGE SCALE GENOMIC DNA]</scope>
    <source>
        <strain evidence="3 4">CBS 123904</strain>
    </source>
</reference>
<feature type="transmembrane region" description="Helical" evidence="2">
    <location>
        <begin position="1474"/>
        <end position="1497"/>
    </location>
</feature>
<feature type="transmembrane region" description="Helical" evidence="2">
    <location>
        <begin position="1349"/>
        <end position="1372"/>
    </location>
</feature>
<feature type="transmembrane region" description="Helical" evidence="2">
    <location>
        <begin position="1384"/>
        <end position="1408"/>
    </location>
</feature>
<dbReference type="EMBL" id="JBFXLU010000026">
    <property type="protein sequence ID" value="KAL2852058.1"/>
    <property type="molecule type" value="Genomic_DNA"/>
</dbReference>
<comment type="caution">
    <text evidence="3">The sequence shown here is derived from an EMBL/GenBank/DDBJ whole genome shotgun (WGS) entry which is preliminary data.</text>
</comment>
<evidence type="ECO:0000313" key="4">
    <source>
        <dbReference type="Proteomes" id="UP001610446"/>
    </source>
</evidence>
<evidence type="ECO:0000313" key="3">
    <source>
        <dbReference type="EMBL" id="KAL2852058.1"/>
    </source>
</evidence>
<organism evidence="3 4">
    <name type="scientific">Aspergillus pseudoustus</name>
    <dbReference type="NCBI Taxonomy" id="1810923"/>
    <lineage>
        <taxon>Eukaryota</taxon>
        <taxon>Fungi</taxon>
        <taxon>Dikarya</taxon>
        <taxon>Ascomycota</taxon>
        <taxon>Pezizomycotina</taxon>
        <taxon>Eurotiomycetes</taxon>
        <taxon>Eurotiomycetidae</taxon>
        <taxon>Eurotiales</taxon>
        <taxon>Aspergillaceae</taxon>
        <taxon>Aspergillus</taxon>
        <taxon>Aspergillus subgen. Nidulantes</taxon>
    </lineage>
</organism>
<dbReference type="NCBIfam" id="TIGR01643">
    <property type="entry name" value="YD_repeat_2x"/>
    <property type="match status" value="2"/>
</dbReference>
<dbReference type="Proteomes" id="UP001610446">
    <property type="component" value="Unassembled WGS sequence"/>
</dbReference>
<keyword evidence="2" id="KW-0472">Membrane</keyword>
<gene>
    <name evidence="3" type="ORF">BJY01DRAFT_244674</name>
</gene>
<feature type="transmembrane region" description="Helical" evidence="2">
    <location>
        <begin position="1420"/>
        <end position="1437"/>
    </location>
</feature>
<feature type="region of interest" description="Disordered" evidence="1">
    <location>
        <begin position="1588"/>
        <end position="1608"/>
    </location>
</feature>
<evidence type="ECO:0000256" key="1">
    <source>
        <dbReference type="SAM" id="MobiDB-lite"/>
    </source>
</evidence>
<keyword evidence="2" id="KW-0812">Transmembrane</keyword>
<dbReference type="NCBIfam" id="TIGR03696">
    <property type="entry name" value="Rhs_assc_core"/>
    <property type="match status" value="1"/>
</dbReference>
<dbReference type="PANTHER" id="PTHR32305:SF15">
    <property type="entry name" value="PROTEIN RHSA-RELATED"/>
    <property type="match status" value="1"/>
</dbReference>
<keyword evidence="4" id="KW-1185">Reference proteome</keyword>
<evidence type="ECO:0000256" key="2">
    <source>
        <dbReference type="SAM" id="Phobius"/>
    </source>
</evidence>
<keyword evidence="2" id="KW-1133">Transmembrane helix</keyword>
<dbReference type="Pfam" id="PF05593">
    <property type="entry name" value="RHS_repeat"/>
    <property type="match status" value="2"/>
</dbReference>
<dbReference type="PANTHER" id="PTHR32305">
    <property type="match status" value="1"/>
</dbReference>
<accession>A0ABR4KLH2</accession>
<sequence>MTEAGDYPGSQAYAHIVGSGESINRNTGSLNYSTPLLHLRGKVKEIDLRLDLRYTVGLRGLFGLPRNWSFSINYVVPNRSATLNGRTYAIDGDWADQGGYQSGLRYVNNHSIKFELIVPPQPLPSGNPGKYEWRFRNVDGAVDYFDGVGKLLEHHDRFGNHICYRYKNSEEPAASARLDYIVDSWGQKIHFGELQSGGIQITTPDKSTIRISCTAFGVEKMVDPVGATTVFSYTQELSQYLLAGIQHPSSLISGFSYQAIPCWAGPWSKVMLPAVRDHYHKDSNGQKLDHTTYTFNETTFTGFASNYRIGGRRDSLMDGNDKDYRYEVVISRLDAGTGKTLAATKCAFNYLHLAVEEVQYGVDGDGHLRDAYKVIYSYSIDPNQHARSTNYCQPRTTEHRHYQPQASPVYQPMRRTQAEYNRSGYMLWCVEDIWSPEKGAFVPQGHTEFAYATGVKWGGDMLKEETSTDRITGTARKIMYTFTDDDKAVARQTMLYREANEPAFKPWKVLSFDHDAAGRTVKETVAWADPSLCPPLSVSEYSSTTSYGFEVESGTEIVRTTDPLGNTTVTKSDLHITDGPVIERALPGLPSQTYAYDSVGRCTRATDALGNTTAFQYAFEAPGSTMMSTNATGYIQRHDYDPFGREVKLSDNGGGDGSEKVPGSMATRALSTTGYDSLARKAWTADEHGLKTTFEYDALSREVRVTDPDGNVTETFYDDQQLRVEQKLNGDRRREDQMDGFGRTLSSVRYPDSGDYLARYALVQRQVYDGSHNVLEASTLEQPLDGSPSTMIETTMTTYGADGKVSSRKTRARTDLANGGWDTATRQIQRDIFGNEYTTTKNIEYHDGSMYRHDGAINLFDSCNRLAVVRNQLEEEERYGYDPSGRRTRWTRYDGTVIEYMYDVVGQQTAIGGGAPAKRFSYLQNGRLASSESDGALMGYQYAIDGTSTSIRYPNNVQQDFTLDPMGRITKDTDVHGMQRTIVFDQSNRVASQSMGPDMVTYHYGDVNHAHGQLLGDTTAGPEQTLTRSISYDGFGRPRLVTVSDHTIATTVLRTSYTYNSKGRISCVKTSSQLYAAVDGLNSERKFQYDGLGQLRTDTVTYATGTATSRTSYTYDGNSNIVSVTTGEQTEHRRYNAIDQRTDHGYVYDTNGRLIHDPEGRTYVYDATDRLLSVENPAGVSRFDYHPNGSISSSESADCKTLFYQREETSINATRTVGNDKETTTSLLSEPGRILGSRGAERKSSAYFVELLGSIALQLSGPDGVQAVEYDAYGNIKSFTGTPPGSHSFGYRQELTDNRTGLVYLRSRFYQPAHGSFLTMDTLTTKENRYSYCAGDPINLADSTGHCEGWAWVVGLVVGAAIGWAISGPLALKLFGEAMGAWKTIAVAAAAGSVGTVVGDATEALITWQGESFMQVVQDAVMGAVIGVAELGIAAVVKRAYPALRATTVGAIAGTAAGVLTGLTASAVTGQSLLSFQNILGVAVGAAAGALGTRFGAAAEGRGRAQGHEAPVVAAQTRRTESIEMTNQARNRANPGERPPEKQERYDGDLEFLAEIIFPYYTFNYASGFQEATHDLVYEAFELTKERNPPRTSSFTSFRGSFSNRTPRGAASATYYTTASLPKFPNFSVRPGANVGKIPSTAIFRELDGVNVRPLENTAVSVTSSIVLPG</sequence>
<dbReference type="InterPro" id="IPR050708">
    <property type="entry name" value="T6SS_VgrG/RHS"/>
</dbReference>
<dbReference type="InterPro" id="IPR031325">
    <property type="entry name" value="RHS_repeat"/>
</dbReference>
<protein>
    <recommendedName>
        <fullName evidence="5">RHS repeat protein</fullName>
    </recommendedName>
</protein>
<dbReference type="Gene3D" id="2.180.10.10">
    <property type="entry name" value="RHS repeat-associated core"/>
    <property type="match status" value="2"/>
</dbReference>
<evidence type="ECO:0008006" key="5">
    <source>
        <dbReference type="Google" id="ProtNLM"/>
    </source>
</evidence>
<dbReference type="InterPro" id="IPR022385">
    <property type="entry name" value="Rhs_assc_core"/>
</dbReference>
<feature type="compositionally biased region" description="Low complexity" evidence="1">
    <location>
        <begin position="1591"/>
        <end position="1608"/>
    </location>
</feature>
<feature type="region of interest" description="Disordered" evidence="1">
    <location>
        <begin position="1506"/>
        <end position="1544"/>
    </location>
</feature>
<proteinExistence type="predicted"/>
<dbReference type="InterPro" id="IPR006530">
    <property type="entry name" value="YD"/>
</dbReference>